<dbReference type="Proteomes" id="UP000768646">
    <property type="component" value="Unassembled WGS sequence"/>
</dbReference>
<proteinExistence type="predicted"/>
<name>A0ACB7C8K3_9ASCO</name>
<accession>A0ACB7C8K3</accession>
<protein>
    <submittedName>
        <fullName evidence="1">Uncharacterized protein</fullName>
    </submittedName>
</protein>
<comment type="caution">
    <text evidence="1">The sequence shown here is derived from an EMBL/GenBank/DDBJ whole genome shotgun (WGS) entry which is preliminary data.</text>
</comment>
<evidence type="ECO:0000313" key="2">
    <source>
        <dbReference type="Proteomes" id="UP000768646"/>
    </source>
</evidence>
<sequence>MWWHLLALLISFKGVICFEDTSPFIFYTTYKTQSEPVYSDHTLTTLSGHAFQSFVRASIDCKSEFYVIALQPGLHAEDLKYTSMPLMKGSLDKAVEKLVIQYGYGDIDLENIIEYISDKCNVDRILINVQSGSYPLLTDKERKILYLQFPPLKGSVMERWDLLKHHEDTFIHYLLSSLPHGSKHTVIYVSTPGLIMVQHRDILTETPPIIPIKYNPKQPKELLSKYEFASEGIYMIWIVLLVLFPILIVALTTISSIKISYGAFELKKDAVKKNK</sequence>
<evidence type="ECO:0000313" key="1">
    <source>
        <dbReference type="EMBL" id="KAG4303976.1"/>
    </source>
</evidence>
<dbReference type="EMBL" id="JABTEG010000013">
    <property type="protein sequence ID" value="KAG4303976.1"/>
    <property type="molecule type" value="Genomic_DNA"/>
</dbReference>
<keyword evidence="2" id="KW-1185">Reference proteome</keyword>
<gene>
    <name evidence="1" type="ORF">PORY_002629</name>
</gene>
<organism evidence="1 2">
    <name type="scientific">Pneumocystis oryctolagi</name>
    <dbReference type="NCBI Taxonomy" id="42067"/>
    <lineage>
        <taxon>Eukaryota</taxon>
        <taxon>Fungi</taxon>
        <taxon>Dikarya</taxon>
        <taxon>Ascomycota</taxon>
        <taxon>Taphrinomycotina</taxon>
        <taxon>Pneumocystomycetes</taxon>
        <taxon>Pneumocystaceae</taxon>
        <taxon>Pneumocystis</taxon>
    </lineage>
</organism>
<reference evidence="1 2" key="1">
    <citation type="journal article" date="2021" name="Commun. Biol.">
        <title>Genomic insights into the host specific adaptation of the Pneumocystis genus.</title>
        <authorList>
            <person name="Cisse O.H."/>
            <person name="Ma L."/>
            <person name="Dekker J.P."/>
            <person name="Khil P.P."/>
            <person name="Youn J.-H."/>
            <person name="Brenchley J.M."/>
            <person name="Blair R."/>
            <person name="Pahar B."/>
            <person name="Chabe M."/>
            <person name="Van Rompay K.K.A."/>
            <person name="Keesler R."/>
            <person name="Sukura A."/>
            <person name="Hirsch V."/>
            <person name="Kutty G."/>
            <person name="Liu Y."/>
            <person name="Peng L."/>
            <person name="Chen J."/>
            <person name="Song J."/>
            <person name="Weissenbacher-Lang C."/>
            <person name="Xu J."/>
            <person name="Upham N.S."/>
            <person name="Stajich J.E."/>
            <person name="Cuomo C.A."/>
            <person name="Cushion M.T."/>
            <person name="Kovacs J.A."/>
        </authorList>
    </citation>
    <scope>NUCLEOTIDE SEQUENCE [LARGE SCALE GENOMIC DNA]</scope>
    <source>
        <strain evidence="1 2">RABM</strain>
    </source>
</reference>